<feature type="compositionally biased region" description="Basic and acidic residues" evidence="15">
    <location>
        <begin position="1876"/>
        <end position="1890"/>
    </location>
</feature>
<dbReference type="InterPro" id="IPR005821">
    <property type="entry name" value="Ion_trans_dom"/>
</dbReference>
<protein>
    <recommendedName>
        <fullName evidence="3">RNA helicase</fullName>
        <ecNumber evidence="3">3.6.4.13</ecNumber>
    </recommendedName>
</protein>
<comment type="caution">
    <text evidence="20">The sequence shown here is derived from an EMBL/GenBank/DDBJ whole genome shotgun (WGS) entry which is preliminary data.</text>
</comment>
<keyword evidence="11 16" id="KW-0472">Membrane</keyword>
<feature type="coiled-coil region" evidence="14">
    <location>
        <begin position="2310"/>
        <end position="2344"/>
    </location>
</feature>
<name>A0A1Q9DAS3_SYMMI</name>
<feature type="region of interest" description="Disordered" evidence="15">
    <location>
        <begin position="2977"/>
        <end position="3001"/>
    </location>
</feature>
<feature type="compositionally biased region" description="Basic and acidic residues" evidence="15">
    <location>
        <begin position="53"/>
        <end position="66"/>
    </location>
</feature>
<feature type="transmembrane region" description="Helical" evidence="16">
    <location>
        <begin position="3140"/>
        <end position="3160"/>
    </location>
</feature>
<feature type="region of interest" description="Disordered" evidence="15">
    <location>
        <begin position="180"/>
        <end position="286"/>
    </location>
</feature>
<dbReference type="EC" id="3.6.4.13" evidence="3"/>
<evidence type="ECO:0000313" key="21">
    <source>
        <dbReference type="Proteomes" id="UP000186817"/>
    </source>
</evidence>
<dbReference type="Pfam" id="PF00270">
    <property type="entry name" value="DEAD"/>
    <property type="match status" value="1"/>
</dbReference>
<feature type="short sequence motif" description="Q motif" evidence="13">
    <location>
        <begin position="1045"/>
        <end position="1073"/>
    </location>
</feature>
<feature type="transmembrane region" description="Helical" evidence="16">
    <location>
        <begin position="4437"/>
        <end position="4456"/>
    </location>
</feature>
<dbReference type="SUPFAM" id="SSF52540">
    <property type="entry name" value="P-loop containing nucleoside triphosphate hydrolases"/>
    <property type="match status" value="3"/>
</dbReference>
<dbReference type="InterPro" id="IPR018490">
    <property type="entry name" value="cNMP-bd_dom_sf"/>
</dbReference>
<comment type="catalytic activity">
    <reaction evidence="12">
        <text>ATP + H2O = ADP + phosphate + H(+)</text>
        <dbReference type="Rhea" id="RHEA:13065"/>
        <dbReference type="ChEBI" id="CHEBI:15377"/>
        <dbReference type="ChEBI" id="CHEBI:15378"/>
        <dbReference type="ChEBI" id="CHEBI:30616"/>
        <dbReference type="ChEBI" id="CHEBI:43474"/>
        <dbReference type="ChEBI" id="CHEBI:456216"/>
        <dbReference type="EC" id="3.6.4.13"/>
    </reaction>
</comment>
<keyword evidence="9" id="KW-0694">RNA-binding</keyword>
<feature type="transmembrane region" description="Helical" evidence="16">
    <location>
        <begin position="4318"/>
        <end position="4342"/>
    </location>
</feature>
<feature type="region of interest" description="Disordered" evidence="15">
    <location>
        <begin position="128"/>
        <end position="155"/>
    </location>
</feature>
<dbReference type="InterPro" id="IPR001650">
    <property type="entry name" value="Helicase_C-like"/>
</dbReference>
<dbReference type="InterPro" id="IPR027417">
    <property type="entry name" value="P-loop_NTPase"/>
</dbReference>
<dbReference type="GO" id="GO:0016020">
    <property type="term" value="C:membrane"/>
    <property type="evidence" value="ECO:0007669"/>
    <property type="project" value="UniProtKB-SubCell"/>
</dbReference>
<evidence type="ECO:0000256" key="12">
    <source>
        <dbReference type="ARBA" id="ARBA00047984"/>
    </source>
</evidence>
<feature type="region of interest" description="Disordered" evidence="15">
    <location>
        <begin position="2414"/>
        <end position="2447"/>
    </location>
</feature>
<evidence type="ECO:0000256" key="5">
    <source>
        <dbReference type="ARBA" id="ARBA00022741"/>
    </source>
</evidence>
<dbReference type="InterPro" id="IPR014014">
    <property type="entry name" value="RNA_helicase_DEAD_Q_motif"/>
</dbReference>
<feature type="transmembrane region" description="Helical" evidence="16">
    <location>
        <begin position="4239"/>
        <end position="4262"/>
    </location>
</feature>
<dbReference type="Gene3D" id="1.10.287.70">
    <property type="match status" value="2"/>
</dbReference>
<keyword evidence="14" id="KW-0175">Coiled coil</keyword>
<dbReference type="InterPro" id="IPR012541">
    <property type="entry name" value="DBP10_C"/>
</dbReference>
<evidence type="ECO:0000256" key="13">
    <source>
        <dbReference type="PROSITE-ProRule" id="PRU00552"/>
    </source>
</evidence>
<dbReference type="SUPFAM" id="SSF81324">
    <property type="entry name" value="Voltage-gated potassium channels"/>
    <property type="match status" value="2"/>
</dbReference>
<dbReference type="SMART" id="SM00490">
    <property type="entry name" value="HELICc"/>
    <property type="match status" value="2"/>
</dbReference>
<comment type="similarity">
    <text evidence="2">Belongs to the DEAD box helicase family. DDX54/DBP10 subfamily.</text>
</comment>
<feature type="compositionally biased region" description="Basic and acidic residues" evidence="15">
    <location>
        <begin position="1853"/>
        <end position="1862"/>
    </location>
</feature>
<dbReference type="Proteomes" id="UP000186817">
    <property type="component" value="Unassembled WGS sequence"/>
</dbReference>
<keyword evidence="6" id="KW-0378">Hydrolase</keyword>
<accession>A0A1Q9DAS3</accession>
<dbReference type="CDD" id="cd18787">
    <property type="entry name" value="SF2_C_DEAD"/>
    <property type="match status" value="2"/>
</dbReference>
<keyword evidence="10 16" id="KW-1133">Transmembrane helix</keyword>
<evidence type="ECO:0000256" key="14">
    <source>
        <dbReference type="SAM" id="Coils"/>
    </source>
</evidence>
<dbReference type="GO" id="GO:0005524">
    <property type="term" value="F:ATP binding"/>
    <property type="evidence" value="ECO:0007669"/>
    <property type="project" value="UniProtKB-KW"/>
</dbReference>
<evidence type="ECO:0000259" key="18">
    <source>
        <dbReference type="PROSITE" id="PS51194"/>
    </source>
</evidence>
<dbReference type="SMART" id="SM01123">
    <property type="entry name" value="DBP10CT"/>
    <property type="match status" value="1"/>
</dbReference>
<dbReference type="GO" id="GO:0016787">
    <property type="term" value="F:hydrolase activity"/>
    <property type="evidence" value="ECO:0007669"/>
    <property type="project" value="UniProtKB-KW"/>
</dbReference>
<feature type="compositionally biased region" description="Basic residues" evidence="15">
    <location>
        <begin position="1614"/>
        <end position="1630"/>
    </location>
</feature>
<evidence type="ECO:0000256" key="7">
    <source>
        <dbReference type="ARBA" id="ARBA00022806"/>
    </source>
</evidence>
<organism evidence="20 21">
    <name type="scientific">Symbiodinium microadriaticum</name>
    <name type="common">Dinoflagellate</name>
    <name type="synonym">Zooxanthella microadriatica</name>
    <dbReference type="NCBI Taxonomy" id="2951"/>
    <lineage>
        <taxon>Eukaryota</taxon>
        <taxon>Sar</taxon>
        <taxon>Alveolata</taxon>
        <taxon>Dinophyceae</taxon>
        <taxon>Suessiales</taxon>
        <taxon>Symbiodiniaceae</taxon>
        <taxon>Symbiodinium</taxon>
    </lineage>
</organism>
<dbReference type="InterPro" id="IPR050079">
    <property type="entry name" value="DEAD_box_RNA_helicase"/>
</dbReference>
<dbReference type="OrthoDB" id="10261375at2759"/>
<dbReference type="InterPro" id="IPR014001">
    <property type="entry name" value="Helicase_ATP-bd"/>
</dbReference>
<evidence type="ECO:0000259" key="17">
    <source>
        <dbReference type="PROSITE" id="PS51192"/>
    </source>
</evidence>
<feature type="compositionally biased region" description="Basic and acidic residues" evidence="15">
    <location>
        <begin position="1924"/>
        <end position="1956"/>
    </location>
</feature>
<feature type="transmembrane region" description="Helical" evidence="16">
    <location>
        <begin position="3109"/>
        <end position="3128"/>
    </location>
</feature>
<feature type="region of interest" description="Disordered" evidence="15">
    <location>
        <begin position="1815"/>
        <end position="2000"/>
    </location>
</feature>
<gene>
    <name evidence="20" type="primary">Ddx54</name>
    <name evidence="20" type="ORF">AK812_SmicGene25986</name>
</gene>
<dbReference type="PROSITE" id="PS51194">
    <property type="entry name" value="HELICASE_CTER"/>
    <property type="match status" value="2"/>
</dbReference>
<evidence type="ECO:0000259" key="19">
    <source>
        <dbReference type="PROSITE" id="PS51195"/>
    </source>
</evidence>
<sequence>MIQNENINEHKLHFQALDAKRISLQKSLIYGLGGCRKSRNLAVQIWEKKWERPNEDGRAQAKKRTDPGAQKGNMTGPRKKMKAQLLGRGPPIRPRTQKEGNMKGLMGAQLLGRPDQKGSMKGAQWEPSFLGAAHPSDPGAQKGNMTGAQKGSMKGAQWEPSFFAAHPTQMKGAQWEPSFFAAAHPSDPGAQKGKMKRRRKKMKGAQREPSFLAADYPSDPGAQKGNMKGAQWSGPPVRPSTQKEGNMKGPRTHPTQAEKGNMKGANENPAPSPRPTHPTQAQAEEERHRLQHFFQLRQRMMIQFNCITIVYCFPFVITVITRRNTSRGGSASAKTSASAPATPGTSLSELVQSSFLVSQKGSCRGQEASRQFLEEAQEAWRLLSDDERQEQNVVAIFMLAFRTYMHNIDAMFLELDSDKDLTGNSNPPFILKFKKETLNHRIMCVNDLSLYKTLATRGKTLVHLFKVTEVLNLGFSHRNQSKEKSRIRGPRPETCTPYNLVMKQPLTPTHLMCNGGKAGGIDVTAVQVLEKAKKKAQEWQKQKQAQYQKWLEGQSGQPVGQVGGSVRFSFRPDRVTGLNGEPGCRAPLGVPAKLRLVKVFNGFHKDNADKILPQTAGILLLMYASSRKSKTSHKGHGEKEKDSVDPLTDSTDLIQQLVEVELLLDSTSEARWLANFTDLDPLWYVFHALVTGMKVWDLERYIREAWVRQLRPSTETSSEPCVASAKPSRTPPAYSVQSLWLKCFNEAHWGAGRFTPMDFLRSDGRSVEQAKLQSGLELSRVRRIEEADRMLDMGFMPQVRATWKEDLSNDLTATWPPAVHNLASPLPKQARIYVALFRADQHQGEELSANASVVQQVEVVRERDKEARLLEQLGDSWEMLLPRLLKDHGKGKTLIFVNTKKGLEGRYLWTVAGSKAGPCQEFSTGTSRTLVATDVAARGFDFPDSMTGCLDESVTITSGLEDYVHRIGRTGRAGRAGAAVTFFPAPEDVSGTRSAGIDMHWLCKVFVAVGCRTRNKRAGAMAKVKATGDKEEPGSQKKVKKAKPGSFQGLGLSPPVFKAIMRLGYKVPTPVQRRSIPVILEGQDTVAMARTGSGKTAAFVIPILERLKQHSESVGCRAVVLSPTRELALQTAKACRQLAKFLDLRICVLVGGQALEAQFEHLANNPDVLVCTPGRLTHHISEAELSLQRVEVLVFDEADRLFELGFAEQLQQVLEASPPSRQVLLFSATLPQQLVAFSRAGIKDPAFVRLDAETSLSEQLSLWYLFVRQDEKLAAAVAVLRRFHKEHKTTIMFVATKHHVEFFNELLQQLGLSVAVVYGQMDQTARQEQVARFRRKEALILVTTDVAARGVDIPLLDHVMFLSQVVNFDFPASAKLFIHRCGRTARAGRSGLAASLVTLDDLPYTVELMTFLGHKLRLPDEDLGTEDDINAASAPVLGAMPALDHEVEALGALLEEGSLLRSLQKSMQASYKLYYKSRPSASRASVARAKRLLTDCGGPAHLQGLVHPAFANGLAAPTANQAKASTVQTKADMPAISSDLAYLRNLRGYRPKAEKLGNVLSFSAMRTMEQEKLDAAAIASKDTQEAILAEPSTSTPRRRAQTQKKVAAPAPQKAVKRNRPHLSKAARRRLRAGDTEETELVDENFDIAVNDGDEHQKGEDGTGKGKTEQFYLSTDRDLTEEARERGYDMEQYQMDLLPDDASDIKKAKSVMRWDTKKKKYLPTMVSVDGRALKGQRRNESGKKVKGEKEKGSAYQKWSQATKRRIQKVGEVEDPSNALGRLRKSEAKTVDFDEKAEPVEAATSRKPVVPFHGRISQEHLTHKQKRALKKRARQDSVAEGGGASELKTAQQIQQDKKLRDRQKLKQKPWLRKQRAKQAKETRMKKMEERQMKYGARTKAKMLIIEGPKRWTKRQQKPQKGYGEMVKGDAKGGPKSRPGEKELQVSPDLAKRHDENRLDQGPVASSVSQRAGKGGKARASKFDGPDCRPPLEQQAGPSSDKGVMIEGKELLAAGYTEPTPIQAYGWPLLLSGRDCIAIAKPLGPCCQRFTTFTNGSRKRAQVLTAPVHAQGAELSDYSTVFLPWGPKWTASKIRLAFLMARGGEARAIASCGARKQLSEALAIFDRFENVDGEAFPFLAPLMAYHALRVGNVHVLCGDLRGAVQVAAKMQENDLYTTLLKGHLNAGDVDASKAVLETMSQASPPIYPDIRAANTLLVTSDVSGLISSVAGSRGLAEFYAQLPQWAIEPDAATVKTLGSLVLADLGPDPGTRKETESKESSLEQWPASSIAIPSLNCAIAQVACLLGARKASALELTAQAEFDRLRRQELQREVASLKKAIKAGEHRFANIRKGQQLRETSKCSGWMNEMSALRRGFGLPQCFERGLCSEEDLLRDSSSKLLHINIAQLQIVDLPTSADNPDVHPQTKESTGLPNPASPLSSWGTAPLEPPLRRKEANTSGGVNVLSQLLILAARVECEIATGRESIKGIQRLVCSGTGDWVVAQAQADAGRANWVASELRYDRAWSIMTKAVFASVDNLAVIAGDAGTVLKEWVLPGSVAKANCDEAESELHLSRSETDHDRPTYSVWLTSDFFEDVHKALSDGGVSLLRRPGRPGPDGRLFEASSDVDASHLEDAAARRGCPGEAEGHAAKAGAGRVSLTYGRAASSHWKKVSSQFDRFFQHGQHTDRFYISVVKVQAGQEAREAEAGDVGGNYGCLPTKEFTGRKKEQPRWHKPVCSGCDVADVQEVIRLHARKHELHEFHHRSMHVDAEACHGLLTFEVQEDNMLMAIASPQVPPLGRWMASALQDLAFAVGCPRLVQVVPGPIVGNRFLDTGIVSKSHCALARAHHWAAVCLLARAFLRRPSRQRTTVRMSSADLDILALDPMKRRQVARIYYRPRTAAVFKSSGASHGRHFAMERRWSRDCTPGHLIECLHDIATRLALEHERQAAALRTLQEENEKLKEAGVASNDLSYTMRTLDGNSSPVLRGPRRKASPKLDRAATMTSALSSTWSSALRTAGLATTEARDANPPDPDAEAEDEVLEEIDVDQLRPLRKTNTSSDLALQSRHSKSNFVAEEKVQFMIMRAEKTKRFGSKKPGYVINPDSSAAITWQIVTSCCMGFVALVTPVQVGLLDMRFDAIFFFSLCVDIVFLVDMILQFFTMYPKSTARGVEWEHRCDHICAHYLRTWFALDFVTIIPFDIFSLAFGTDNLKELKSIKVVRALRLLKLMRMLKSSRLLHKLEIALSIPYQHFALIRFLFGLVLVCHWLSCFWAMCLHLVNDDIPKWIDGIAASDARFGIETSPIRVYIASFYFCSYTMTSVGYGDLGPQNLLERIVCTIIVLVAGKLWSSLSEADAGLKVQVTDRENSLNMMMQVVRQKLLDNMSPQLQSEVCTEMNLPWIQKVTFFSQLDLQETLQFMAQIEIAESRGIDTDPYRVCIADTSRQLRCGAFAQRESFDNIQVGTNGTVWGEASCLIVMGQDFVLSDTSLIRPVGGFALTYIEVLFLTRESFMQAGDAEEIVWRGHRTESKALEAPLALEIELRIVRRYCIRVAVRRGVIYEAKRIARMEEQGDVPSSIEVPPLPPEQQDVSCPSQSLPGMPEARCSSIPPTFTGGARSMLLLQLTVPDRVSPALAVCSLGRLLATDHSPSLYHLAIPMQGPFANPHRMKAWGNPHQQNGTTKCYGIRLAFAASCIWQSLGDVEQCKERWRDLLSQLTAELETQQAYVAQLELQNRQGDRAAPAAHNPFAVQKPDFEEQVVVEEADPNRNSLLVVDNRDERLISPFQKWLVDEIMSNAASSIDVLPDQVMPPNSGHHCSLFANYTLNGIEAVLVFSMSSKIGVPCPVFRGYRWDSDLSVQQQFCDDVLIRTRNEGWFRSLIVISVFVGWKISVTSFEVGARVYSIGPGGSVVASDHARHGARLPLAGTCDRQDLHASSSRKTEEEIYRWVPSIELLSKLVRRAELEAGEARKWGVRRKASVDRYGSHAAIAGEPKVILLTTDVLIKYVLDLSDRDLAGAHVMALQMKKVYVDHGKETREVVRTAVITLSVAILAISRSAGFATVSPIAGPVAVQRVLERLREVTQVKSVHDPPPLSRISAWSGSQAEGPERSNSSLRVEESARSGLGSALASPNLPRVVVSDIRSDHSADSAHMAETSSPVLAEGMQESASMDVGDIDGMLEAPMPMGPSKDFRQGPATTASLLEKRRVQMMIMRAEKTRKFTAEKRWYVINPESNRCLMVWQMVTTIAMVFVALITPLQVGLFEMQVDLLLAVSLCIDVIFLADMILQFFTMYPKRTARGVQWEHSLGKISRHYMKTWFALDFITLIPWDVISLIIPGANNLKEFKGIKIMRALRLLKLMRIFRTSKVIHKLEIALSIPYQQMALIKFLLVLMLVCHWLSCLWAMTLGMAEDAHPQWIDDIATSDAEFGINTKASPVRIYVAAFYFCSYTMTSVGYGDIGPQNIMERMVCIAIVLIAGLCWAYILGEVGAIVTDINSENQGFRKKMNSLNRMMQERGLPQNLRRRLRSYFLQNKHQAQFVRHQKLLDSMSPQLQAEVSTAMNLQWLNRVWFFRQFMKVIESKESQGINTDLYRACISDISHQIESRAFAQEEMFGDVQVLYILSKGLVALNSKIGLYGAVWGEDFVLSDATLIRRVSAFALTYLEVLILPHKQFMEVVERRKSTCPQLAKIVRQYCVRVATRRGILSEAQKRNKGRSNSRHNSANSVASAGPARNKSVPPGLCPVLPLPGTLG</sequence>
<feature type="domain" description="DEAD-box RNA helicase Q" evidence="19">
    <location>
        <begin position="1045"/>
        <end position="1073"/>
    </location>
</feature>
<feature type="compositionally biased region" description="Basic and acidic residues" evidence="15">
    <location>
        <begin position="1026"/>
        <end position="1035"/>
    </location>
</feature>
<feature type="region of interest" description="Disordered" evidence="15">
    <location>
        <begin position="1022"/>
        <end position="1044"/>
    </location>
</feature>
<dbReference type="Gene3D" id="1.10.287.630">
    <property type="entry name" value="Helix hairpin bin"/>
    <property type="match status" value="1"/>
</dbReference>
<comment type="subcellular location">
    <subcellularLocation>
        <location evidence="1">Membrane</location>
        <topology evidence="1">Multi-pass membrane protein</topology>
    </subcellularLocation>
</comment>
<feature type="region of interest" description="Disordered" evidence="15">
    <location>
        <begin position="4085"/>
        <end position="4119"/>
    </location>
</feature>
<evidence type="ECO:0000313" key="20">
    <source>
        <dbReference type="EMBL" id="OLP92235.1"/>
    </source>
</evidence>
<feature type="transmembrane region" description="Helical" evidence="16">
    <location>
        <begin position="3253"/>
        <end position="3274"/>
    </location>
</feature>
<keyword evidence="7 20" id="KW-0347">Helicase</keyword>
<keyword evidence="5" id="KW-0547">Nucleotide-binding</keyword>
<feature type="compositionally biased region" description="Basic residues" evidence="15">
    <location>
        <begin position="1821"/>
        <end position="1831"/>
    </location>
</feature>
<dbReference type="InterPro" id="IPR000629">
    <property type="entry name" value="RNA-helicase_DEAD-box_CS"/>
</dbReference>
<dbReference type="SMART" id="SM00487">
    <property type="entry name" value="DEXDc"/>
    <property type="match status" value="1"/>
</dbReference>
<feature type="compositionally biased region" description="Polar residues" evidence="15">
    <location>
        <begin position="2425"/>
        <end position="2441"/>
    </location>
</feature>
<feature type="compositionally biased region" description="Low complexity" evidence="15">
    <location>
        <begin position="4739"/>
        <end position="4753"/>
    </location>
</feature>
<feature type="transmembrane region" description="Helical" evidence="16">
    <location>
        <begin position="4269"/>
        <end position="4290"/>
    </location>
</feature>
<dbReference type="PANTHER" id="PTHR47959:SF8">
    <property type="entry name" value="RNA HELICASE"/>
    <property type="match status" value="1"/>
</dbReference>
<feature type="compositionally biased region" description="Basic residues" evidence="15">
    <location>
        <begin position="193"/>
        <end position="204"/>
    </location>
</feature>
<feature type="region of interest" description="Disordered" evidence="15">
    <location>
        <begin position="1734"/>
        <end position="1761"/>
    </location>
</feature>
<evidence type="ECO:0000256" key="16">
    <source>
        <dbReference type="SAM" id="Phobius"/>
    </source>
</evidence>
<evidence type="ECO:0000256" key="4">
    <source>
        <dbReference type="ARBA" id="ARBA00022692"/>
    </source>
</evidence>
<feature type="transmembrane region" description="Helical" evidence="16">
    <location>
        <begin position="4384"/>
        <end position="4405"/>
    </location>
</feature>
<keyword evidence="21" id="KW-1185">Reference proteome</keyword>
<dbReference type="Pfam" id="PF00271">
    <property type="entry name" value="Helicase_C"/>
    <property type="match status" value="2"/>
</dbReference>
<dbReference type="InterPro" id="IPR029063">
    <property type="entry name" value="SAM-dependent_MTases_sf"/>
</dbReference>
<dbReference type="PRINTS" id="PR01463">
    <property type="entry name" value="EAGCHANLFMLY"/>
</dbReference>
<dbReference type="PROSITE" id="PS51192">
    <property type="entry name" value="HELICASE_ATP_BIND_1"/>
    <property type="match status" value="1"/>
</dbReference>
<feature type="domain" description="Helicase C-terminal" evidence="18">
    <location>
        <begin position="852"/>
        <end position="1017"/>
    </location>
</feature>
<dbReference type="PROSITE" id="PS51195">
    <property type="entry name" value="Q_MOTIF"/>
    <property type="match status" value="1"/>
</dbReference>
<evidence type="ECO:0000256" key="1">
    <source>
        <dbReference type="ARBA" id="ARBA00004141"/>
    </source>
</evidence>
<dbReference type="GO" id="GO:0003723">
    <property type="term" value="F:RNA binding"/>
    <property type="evidence" value="ECO:0007669"/>
    <property type="project" value="InterPro"/>
</dbReference>
<dbReference type="GO" id="GO:0005249">
    <property type="term" value="F:voltage-gated potassium channel activity"/>
    <property type="evidence" value="ECO:0007669"/>
    <property type="project" value="InterPro"/>
</dbReference>
<feature type="domain" description="Helicase ATP-binding" evidence="17">
    <location>
        <begin position="1076"/>
        <end position="1248"/>
    </location>
</feature>
<evidence type="ECO:0000256" key="11">
    <source>
        <dbReference type="ARBA" id="ARBA00023136"/>
    </source>
</evidence>
<dbReference type="SUPFAM" id="SSF51206">
    <property type="entry name" value="cAMP-binding domain-like"/>
    <property type="match status" value="1"/>
</dbReference>
<evidence type="ECO:0000256" key="8">
    <source>
        <dbReference type="ARBA" id="ARBA00022840"/>
    </source>
</evidence>
<dbReference type="GO" id="GO:0003724">
    <property type="term" value="F:RNA helicase activity"/>
    <property type="evidence" value="ECO:0007669"/>
    <property type="project" value="InterPro"/>
</dbReference>
<feature type="compositionally biased region" description="Low complexity" evidence="15">
    <location>
        <begin position="1603"/>
        <end position="1613"/>
    </location>
</feature>
<feature type="region of interest" description="Disordered" evidence="15">
    <location>
        <begin position="4708"/>
        <end position="4753"/>
    </location>
</feature>
<dbReference type="Gene3D" id="1.25.40.10">
    <property type="entry name" value="Tetratricopeptide repeat domain"/>
    <property type="match status" value="1"/>
</dbReference>
<dbReference type="InterPro" id="IPR011990">
    <property type="entry name" value="TPR-like_helical_dom_sf"/>
</dbReference>
<evidence type="ECO:0000256" key="6">
    <source>
        <dbReference type="ARBA" id="ARBA00022801"/>
    </source>
</evidence>
<evidence type="ECO:0000256" key="15">
    <source>
        <dbReference type="SAM" id="MobiDB-lite"/>
    </source>
</evidence>
<dbReference type="Pfam" id="PF00520">
    <property type="entry name" value="Ion_trans"/>
    <property type="match status" value="2"/>
</dbReference>
<evidence type="ECO:0000256" key="2">
    <source>
        <dbReference type="ARBA" id="ARBA00010379"/>
    </source>
</evidence>
<feature type="compositionally biased region" description="Polar residues" evidence="15">
    <location>
        <begin position="4098"/>
        <end position="4115"/>
    </location>
</feature>
<feature type="transmembrane region" description="Helical" evidence="16">
    <location>
        <begin position="3188"/>
        <end position="3208"/>
    </location>
</feature>
<dbReference type="Gene3D" id="3.40.50.300">
    <property type="entry name" value="P-loop containing nucleotide triphosphate hydrolases"/>
    <property type="match status" value="3"/>
</dbReference>
<keyword evidence="8" id="KW-0067">ATP-binding</keyword>
<dbReference type="GO" id="GO:0005730">
    <property type="term" value="C:nucleolus"/>
    <property type="evidence" value="ECO:0007669"/>
    <property type="project" value="UniProtKB-SubCell"/>
</dbReference>
<feature type="region of interest" description="Disordered" evidence="15">
    <location>
        <begin position="1584"/>
        <end position="1636"/>
    </location>
</feature>
<dbReference type="GO" id="GO:0005829">
    <property type="term" value="C:cytosol"/>
    <property type="evidence" value="ECO:0007669"/>
    <property type="project" value="TreeGrafter"/>
</dbReference>
<feature type="compositionally biased region" description="Basic residues" evidence="15">
    <location>
        <begin position="1863"/>
        <end position="1875"/>
    </location>
</feature>
<dbReference type="EMBL" id="LSRX01000630">
    <property type="protein sequence ID" value="OLP92235.1"/>
    <property type="molecule type" value="Genomic_DNA"/>
</dbReference>
<evidence type="ECO:0000256" key="3">
    <source>
        <dbReference type="ARBA" id="ARBA00012552"/>
    </source>
</evidence>
<feature type="compositionally biased region" description="Basic and acidic residues" evidence="15">
    <location>
        <begin position="1736"/>
        <end position="1751"/>
    </location>
</feature>
<feature type="transmembrane region" description="Helical" evidence="16">
    <location>
        <begin position="4468"/>
        <end position="4486"/>
    </location>
</feature>
<feature type="region of interest" description="Disordered" evidence="15">
    <location>
        <begin position="2634"/>
        <end position="2653"/>
    </location>
</feature>
<keyword evidence="4 16" id="KW-0812">Transmembrane</keyword>
<proteinExistence type="inferred from homology"/>
<reference evidence="20 21" key="1">
    <citation type="submission" date="2016-02" db="EMBL/GenBank/DDBJ databases">
        <title>Genome analysis of coral dinoflagellate symbionts highlights evolutionary adaptations to a symbiotic lifestyle.</title>
        <authorList>
            <person name="Aranda M."/>
            <person name="Li Y."/>
            <person name="Liew Y.J."/>
            <person name="Baumgarten S."/>
            <person name="Simakov O."/>
            <person name="Wilson M."/>
            <person name="Piel J."/>
            <person name="Ashoor H."/>
            <person name="Bougouffa S."/>
            <person name="Bajic V.B."/>
            <person name="Ryu T."/>
            <person name="Ravasi T."/>
            <person name="Bayer T."/>
            <person name="Micklem G."/>
            <person name="Kim H."/>
            <person name="Bhak J."/>
            <person name="Lajeunesse T.C."/>
            <person name="Voolstra C.R."/>
        </authorList>
    </citation>
    <scope>NUCLEOTIDE SEQUENCE [LARGE SCALE GENOMIC DNA]</scope>
    <source>
        <strain evidence="20 21">CCMP2467</strain>
    </source>
</reference>
<feature type="region of interest" description="Disordered" evidence="15">
    <location>
        <begin position="324"/>
        <end position="345"/>
    </location>
</feature>
<dbReference type="InterPro" id="IPR011545">
    <property type="entry name" value="DEAD/DEAH_box_helicase_dom"/>
</dbReference>
<evidence type="ECO:0000256" key="10">
    <source>
        <dbReference type="ARBA" id="ARBA00022989"/>
    </source>
</evidence>
<evidence type="ECO:0000256" key="9">
    <source>
        <dbReference type="ARBA" id="ARBA00022884"/>
    </source>
</evidence>
<feature type="domain" description="Helicase C-terminal" evidence="18">
    <location>
        <begin position="1259"/>
        <end position="1430"/>
    </location>
</feature>
<dbReference type="PANTHER" id="PTHR47959">
    <property type="entry name" value="ATP-DEPENDENT RNA HELICASE RHLE-RELATED"/>
    <property type="match status" value="1"/>
</dbReference>
<dbReference type="Gene3D" id="3.40.50.150">
    <property type="entry name" value="Vaccinia Virus protein VP39"/>
    <property type="match status" value="1"/>
</dbReference>
<dbReference type="Pfam" id="PF08147">
    <property type="entry name" value="DBP10CT"/>
    <property type="match status" value="1"/>
</dbReference>
<dbReference type="PROSITE" id="PS00039">
    <property type="entry name" value="DEAD_ATP_HELICASE"/>
    <property type="match status" value="1"/>
</dbReference>
<feature type="region of interest" description="Disordered" evidence="15">
    <location>
        <begin position="53"/>
        <end position="99"/>
    </location>
</feature>
<dbReference type="InterPro" id="IPR003938">
    <property type="entry name" value="K_chnl_volt-dep_EAG/ELK/ERG"/>
</dbReference>
<feature type="compositionally biased region" description="Low complexity" evidence="15">
    <location>
        <begin position="328"/>
        <end position="345"/>
    </location>
</feature>